<dbReference type="InterPro" id="IPR057754">
    <property type="entry name" value="PI4-kinase_beta/PIK1_cat"/>
</dbReference>
<dbReference type="OMA" id="HKLANCN"/>
<evidence type="ECO:0000313" key="13">
    <source>
        <dbReference type="Proteomes" id="UP000007875"/>
    </source>
</evidence>
<evidence type="ECO:0000256" key="7">
    <source>
        <dbReference type="ARBA" id="ARBA00037860"/>
    </source>
</evidence>
<keyword evidence="5" id="KW-0418">Kinase</keyword>
<dbReference type="EC" id="2.7.1.67" evidence="3"/>
<dbReference type="PROSITE" id="PS00915">
    <property type="entry name" value="PI3_4_KINASE_1"/>
    <property type="match status" value="1"/>
</dbReference>
<dbReference type="SMART" id="SM00146">
    <property type="entry name" value="PI3Kc"/>
    <property type="match status" value="1"/>
</dbReference>
<dbReference type="SUPFAM" id="SSF56112">
    <property type="entry name" value="Protein kinase-like (PK-like)"/>
    <property type="match status" value="1"/>
</dbReference>
<sequence>SWLLRLFESQVFDMSIALQYLFHSKEPGVMAYLGNKLFMFPNRTVDFYLPELLVMYIHMDHDMREAIHPYILARCRESVDFALNSAWLLGGYSSSFNKNSKRMTRAQKLRNLILNGELNSAQTKVLDKAPYSIRASPSFTEHHHRHTRKTHKRSKSDAMPGGAANDNHHRNWRCGSEWDLSTGHAFDSNSDTTTAGKLWPEREFIKALMHIGKRLTTEPTKDAKTHRLVAELQLLNLNLPARVWLPFRDSNHHIVRLPTSAGVVLNSKDKAPYLICVEVLECKEKEKCNPPSKLLESSLRLSVDDLKIISNPTSTMDVDPTRKSSISNQGNIEDDEWSQSDITDLQMEVIVTDSVSISRMSVLSLDSIVSGDAVSIDSHEVYIAAGDIRRRLQERLQGQQTNSFRRDPDDPSAAALKEPWSCKVQRIREASPYGHLPNWRLYAAIIKCGDDLRQELLAFQMLTQLEEAWKKERVQLWLRPYEIIVTSNDSGIIEPIVNAVSLHQVKKNSQSSLLNYFYQEYGGPNSEGFLTAQRNFVESSAAYSLVCYLLQVKDRHNGNILLDSDGHIIHIDFGYILSSSPKSLGFESSPFKLTEEFVQVMGGLNGDMFEYYKILMLQGLVAARKHMDRIVQLVEIMSAGPSLACLHGVSTVRSLRERFHLSLTEDQLHELIENMVEGSMRSWTTKLYDNFQYITNGIL</sequence>
<proteinExistence type="inferred from homology"/>
<dbReference type="PROSITE" id="PS00916">
    <property type="entry name" value="PI3_4_KINASE_2"/>
    <property type="match status" value="1"/>
</dbReference>
<dbReference type="PROSITE" id="PS51545">
    <property type="entry name" value="PIK_HELICAL"/>
    <property type="match status" value="1"/>
</dbReference>
<dbReference type="GeneTree" id="ENSGT00550000074892"/>
<evidence type="ECO:0000256" key="6">
    <source>
        <dbReference type="ARBA" id="ARBA00036767"/>
    </source>
</evidence>
<evidence type="ECO:0000259" key="10">
    <source>
        <dbReference type="PROSITE" id="PS50290"/>
    </source>
</evidence>
<feature type="region of interest" description="Disordered" evidence="9">
    <location>
        <begin position="312"/>
        <end position="333"/>
    </location>
</feature>
<dbReference type="GO" id="GO:0030867">
    <property type="term" value="C:rough endoplasmic reticulum membrane"/>
    <property type="evidence" value="ECO:0007669"/>
    <property type="project" value="UniProtKB-SubCell"/>
</dbReference>
<dbReference type="InterPro" id="IPR036940">
    <property type="entry name" value="PI3/4_kinase_cat_sf"/>
</dbReference>
<dbReference type="Gene3D" id="1.10.1070.11">
    <property type="entry name" value="Phosphatidylinositol 3-/4-kinase, catalytic domain"/>
    <property type="match status" value="1"/>
</dbReference>
<evidence type="ECO:0000259" key="11">
    <source>
        <dbReference type="PROSITE" id="PS51545"/>
    </source>
</evidence>
<name>H2Z9W7_CIOSA</name>
<feature type="domain" description="PIK helical" evidence="11">
    <location>
        <begin position="1"/>
        <end position="112"/>
    </location>
</feature>
<dbReference type="eggNOG" id="KOG0903">
    <property type="taxonomic scope" value="Eukaryota"/>
</dbReference>
<evidence type="ECO:0000256" key="4">
    <source>
        <dbReference type="ARBA" id="ARBA00022679"/>
    </source>
</evidence>
<dbReference type="AlphaFoldDB" id="H2Z9W7"/>
<comment type="subcellular location">
    <subcellularLocation>
        <location evidence="1">Mitochondrion outer membrane</location>
        <topology evidence="1">Peripheral membrane protein</topology>
    </subcellularLocation>
    <subcellularLocation>
        <location evidence="7">Rough endoplasmic reticulum membrane</location>
        <topology evidence="7">Peripheral membrane protein</topology>
    </subcellularLocation>
</comment>
<dbReference type="PANTHER" id="PTHR10048">
    <property type="entry name" value="PHOSPHATIDYLINOSITOL KINASE"/>
    <property type="match status" value="1"/>
</dbReference>
<dbReference type="InterPro" id="IPR049160">
    <property type="entry name" value="PI4KB-PIK1_PIK"/>
</dbReference>
<dbReference type="PROSITE" id="PS50290">
    <property type="entry name" value="PI3_4_KINASE_3"/>
    <property type="match status" value="1"/>
</dbReference>
<protein>
    <recommendedName>
        <fullName evidence="8">Phosphatidylinositol 4-kinase beta</fullName>
        <ecNumber evidence="3">2.7.1.67</ecNumber>
    </recommendedName>
</protein>
<dbReference type="Pfam" id="PF00454">
    <property type="entry name" value="PI3_PI4_kinase"/>
    <property type="match status" value="1"/>
</dbReference>
<evidence type="ECO:0000256" key="9">
    <source>
        <dbReference type="SAM" id="MobiDB-lite"/>
    </source>
</evidence>
<accession>H2Z9W7</accession>
<evidence type="ECO:0000256" key="8">
    <source>
        <dbReference type="ARBA" id="ARBA00039877"/>
    </source>
</evidence>
<reference evidence="13" key="1">
    <citation type="submission" date="2003-08" db="EMBL/GenBank/DDBJ databases">
        <authorList>
            <person name="Birren B."/>
            <person name="Nusbaum C."/>
            <person name="Abebe A."/>
            <person name="Abouelleil A."/>
            <person name="Adekoya E."/>
            <person name="Ait-zahra M."/>
            <person name="Allen N."/>
            <person name="Allen T."/>
            <person name="An P."/>
            <person name="Anderson M."/>
            <person name="Anderson S."/>
            <person name="Arachchi H."/>
            <person name="Armbruster J."/>
            <person name="Bachantsang P."/>
            <person name="Baldwin J."/>
            <person name="Barry A."/>
            <person name="Bayul T."/>
            <person name="Blitshsteyn B."/>
            <person name="Bloom T."/>
            <person name="Blye J."/>
            <person name="Boguslavskiy L."/>
            <person name="Borowsky M."/>
            <person name="Boukhgalter B."/>
            <person name="Brunache A."/>
            <person name="Butler J."/>
            <person name="Calixte N."/>
            <person name="Calvo S."/>
            <person name="Camarata J."/>
            <person name="Campo K."/>
            <person name="Chang J."/>
            <person name="Cheshatsang Y."/>
            <person name="Citroen M."/>
            <person name="Collymore A."/>
            <person name="Considine T."/>
            <person name="Cook A."/>
            <person name="Cooke P."/>
            <person name="Corum B."/>
            <person name="Cuomo C."/>
            <person name="David R."/>
            <person name="Dawoe T."/>
            <person name="Degray S."/>
            <person name="Dodge S."/>
            <person name="Dooley K."/>
            <person name="Dorje P."/>
            <person name="Dorjee K."/>
            <person name="Dorris L."/>
            <person name="Duffey N."/>
            <person name="Dupes A."/>
            <person name="Elkins T."/>
            <person name="Engels R."/>
            <person name="Erickson J."/>
            <person name="Farina A."/>
            <person name="Faro S."/>
            <person name="Ferreira P."/>
            <person name="Fischer H."/>
            <person name="Fitzgerald M."/>
            <person name="Foley K."/>
            <person name="Gage D."/>
            <person name="Galagan J."/>
            <person name="Gearin G."/>
            <person name="Gnerre S."/>
            <person name="Gnirke A."/>
            <person name="Goyette A."/>
            <person name="Graham J."/>
            <person name="Grandbois E."/>
            <person name="Gyaltsen K."/>
            <person name="Hafez N."/>
            <person name="Hagopian D."/>
            <person name="Hagos B."/>
            <person name="Hall J."/>
            <person name="Hatcher B."/>
            <person name="Heller A."/>
            <person name="Higgins H."/>
            <person name="Honan T."/>
            <person name="Horn A."/>
            <person name="Houde N."/>
            <person name="Hughes L."/>
            <person name="Hulme W."/>
            <person name="Husby E."/>
            <person name="Iliev I."/>
            <person name="Jaffe D."/>
            <person name="Jones C."/>
            <person name="Kamal M."/>
            <person name="Kamat A."/>
            <person name="Kamvysselis M."/>
            <person name="Karlsson E."/>
            <person name="Kells C."/>
            <person name="Kieu A."/>
            <person name="Kisner P."/>
            <person name="Kodira C."/>
            <person name="Kulbokas E."/>
            <person name="Labutti K."/>
            <person name="Lama D."/>
            <person name="Landers T."/>
            <person name="Leger J."/>
            <person name="Levine S."/>
            <person name="Lewis D."/>
            <person name="Lewis T."/>
            <person name="Lindblad-toh K."/>
            <person name="Liu X."/>
            <person name="Lokyitsang T."/>
            <person name="Lokyitsang Y."/>
            <person name="Lucien O."/>
            <person name="Lui A."/>
            <person name="Ma L.J."/>
            <person name="Mabbitt R."/>
            <person name="Macdonald J."/>
            <person name="Maclean C."/>
            <person name="Major J."/>
            <person name="Manning J."/>
            <person name="Marabella R."/>
            <person name="Maru K."/>
            <person name="Matthews C."/>
            <person name="Mauceli E."/>
            <person name="Mccarthy M."/>
            <person name="Mcdonough S."/>
            <person name="Mcghee T."/>
            <person name="Meldrim J."/>
            <person name="Meneus L."/>
            <person name="Mesirov J."/>
            <person name="Mihalev A."/>
            <person name="Mihova T."/>
            <person name="Mikkelsen T."/>
            <person name="Mlenga V."/>
            <person name="Moru K."/>
            <person name="Mozes J."/>
            <person name="Mulrain L."/>
            <person name="Munson G."/>
            <person name="Naylor J."/>
            <person name="Newes C."/>
            <person name="Nguyen C."/>
            <person name="Nguyen N."/>
            <person name="Nguyen T."/>
            <person name="Nicol R."/>
            <person name="Nielsen C."/>
            <person name="Nizzari M."/>
            <person name="Norbu C."/>
            <person name="Norbu N."/>
            <person name="O'donnell P."/>
            <person name="Okoawo O."/>
            <person name="O'leary S."/>
            <person name="Omotosho B."/>
            <person name="O'neill K."/>
            <person name="Osman S."/>
            <person name="Parker S."/>
            <person name="Perrin D."/>
            <person name="Phunkhang P."/>
            <person name="Piqani B."/>
            <person name="Purcell S."/>
            <person name="Rachupka T."/>
            <person name="Ramasamy U."/>
            <person name="Rameau R."/>
            <person name="Ray V."/>
            <person name="Raymond C."/>
            <person name="Retta R."/>
            <person name="Richardson S."/>
            <person name="Rise C."/>
            <person name="Rodriguez J."/>
            <person name="Rogers J."/>
            <person name="Rogov P."/>
            <person name="Rutman M."/>
            <person name="Schupbach R."/>
            <person name="Seaman C."/>
            <person name="Settipalli S."/>
            <person name="Sharpe T."/>
            <person name="Sheridan J."/>
            <person name="Sherpa N."/>
            <person name="Shi J."/>
            <person name="Smirnov S."/>
            <person name="Smith C."/>
            <person name="Sougnez C."/>
            <person name="Spencer B."/>
            <person name="Stalker J."/>
            <person name="Stange-thomann N."/>
            <person name="Stavropoulos S."/>
            <person name="Stetson K."/>
            <person name="Stone C."/>
            <person name="Stone S."/>
            <person name="Stubbs M."/>
            <person name="Talamas J."/>
            <person name="Tchuinga P."/>
            <person name="Tenzing P."/>
            <person name="Tesfaye S."/>
            <person name="Theodore J."/>
            <person name="Thoulutsang Y."/>
            <person name="Topham K."/>
            <person name="Towey S."/>
            <person name="Tsamla T."/>
            <person name="Tsomo N."/>
            <person name="Vallee D."/>
            <person name="Vassiliev H."/>
            <person name="Venkataraman V."/>
            <person name="Vinson J."/>
            <person name="Vo A."/>
            <person name="Wade C."/>
            <person name="Wang S."/>
            <person name="Wangchuk T."/>
            <person name="Wangdi T."/>
            <person name="Whittaker C."/>
            <person name="Wilkinson J."/>
            <person name="Wu Y."/>
            <person name="Wyman D."/>
            <person name="Yadav S."/>
            <person name="Yang S."/>
            <person name="Yang X."/>
            <person name="Yeager S."/>
            <person name="Yee E."/>
            <person name="Young G."/>
            <person name="Zainoun J."/>
            <person name="Zembeck L."/>
            <person name="Zimmer A."/>
            <person name="Zody M."/>
            <person name="Lander E."/>
        </authorList>
    </citation>
    <scope>NUCLEOTIDE SEQUENCE [LARGE SCALE GENOMIC DNA]</scope>
</reference>
<feature type="region of interest" description="Disordered" evidence="9">
    <location>
        <begin position="136"/>
        <end position="170"/>
    </location>
</feature>
<reference evidence="12" key="2">
    <citation type="submission" date="2025-05" db="UniProtKB">
        <authorList>
            <consortium name="Ensembl"/>
        </authorList>
    </citation>
    <scope>IDENTIFICATION</scope>
</reference>
<evidence type="ECO:0000256" key="3">
    <source>
        <dbReference type="ARBA" id="ARBA00012169"/>
    </source>
</evidence>
<dbReference type="STRING" id="51511.ENSCSAVP00000014382"/>
<dbReference type="InterPro" id="IPR018936">
    <property type="entry name" value="PI3/4_kinase_CS"/>
</dbReference>
<comment type="catalytic activity">
    <reaction evidence="6">
        <text>a 1,2-diacyl-sn-glycero-3-phospho-(1D-myo-inositol) + ATP = a 1,2-diacyl-sn-glycero-3-phospho-(1D-myo-inositol 4-phosphate) + ADP + H(+)</text>
        <dbReference type="Rhea" id="RHEA:19877"/>
        <dbReference type="ChEBI" id="CHEBI:15378"/>
        <dbReference type="ChEBI" id="CHEBI:30616"/>
        <dbReference type="ChEBI" id="CHEBI:57880"/>
        <dbReference type="ChEBI" id="CHEBI:58178"/>
        <dbReference type="ChEBI" id="CHEBI:456216"/>
        <dbReference type="EC" id="2.7.1.67"/>
    </reaction>
    <physiologicalReaction direction="left-to-right" evidence="6">
        <dbReference type="Rhea" id="RHEA:19878"/>
    </physiologicalReaction>
</comment>
<dbReference type="InterPro" id="IPR001263">
    <property type="entry name" value="PI3K_accessory_dom"/>
</dbReference>
<evidence type="ECO:0000256" key="2">
    <source>
        <dbReference type="ARBA" id="ARBA00006209"/>
    </source>
</evidence>
<dbReference type="Ensembl" id="ENSCSAVT00000014547.1">
    <property type="protein sequence ID" value="ENSCSAVP00000014382.1"/>
    <property type="gene ID" value="ENSCSAVG00000008423.1"/>
</dbReference>
<feature type="domain" description="PI3K/PI4K catalytic" evidence="10">
    <location>
        <begin position="418"/>
        <end position="684"/>
    </location>
</feature>
<feature type="compositionally biased region" description="Basic residues" evidence="9">
    <location>
        <begin position="142"/>
        <end position="154"/>
    </location>
</feature>
<dbReference type="GO" id="GO:0048015">
    <property type="term" value="P:phosphatidylinositol-mediated signaling"/>
    <property type="evidence" value="ECO:0007669"/>
    <property type="project" value="TreeGrafter"/>
</dbReference>
<dbReference type="GO" id="GO:0005741">
    <property type="term" value="C:mitochondrial outer membrane"/>
    <property type="evidence" value="ECO:0007669"/>
    <property type="project" value="UniProtKB-SubCell"/>
</dbReference>
<keyword evidence="13" id="KW-1185">Reference proteome</keyword>
<dbReference type="InterPro" id="IPR015433">
    <property type="entry name" value="PI3/4_kinase"/>
</dbReference>
<dbReference type="PANTHER" id="PTHR10048:SF22">
    <property type="entry name" value="PHOSPHATIDYLINOSITOL 4-KINASE BETA"/>
    <property type="match status" value="1"/>
</dbReference>
<dbReference type="GO" id="GO:0046854">
    <property type="term" value="P:phosphatidylinositol phosphate biosynthetic process"/>
    <property type="evidence" value="ECO:0007669"/>
    <property type="project" value="InterPro"/>
</dbReference>
<organism evidence="12 13">
    <name type="scientific">Ciona savignyi</name>
    <name type="common">Pacific transparent sea squirt</name>
    <dbReference type="NCBI Taxonomy" id="51511"/>
    <lineage>
        <taxon>Eukaryota</taxon>
        <taxon>Metazoa</taxon>
        <taxon>Chordata</taxon>
        <taxon>Tunicata</taxon>
        <taxon>Ascidiacea</taxon>
        <taxon>Phlebobranchia</taxon>
        <taxon>Cionidae</taxon>
        <taxon>Ciona</taxon>
    </lineage>
</organism>
<dbReference type="Proteomes" id="UP000007875">
    <property type="component" value="Unassembled WGS sequence"/>
</dbReference>
<dbReference type="GO" id="GO:0004430">
    <property type="term" value="F:1-phosphatidylinositol 4-kinase activity"/>
    <property type="evidence" value="ECO:0007669"/>
    <property type="project" value="UniProtKB-EC"/>
</dbReference>
<keyword evidence="4" id="KW-0808">Transferase</keyword>
<dbReference type="CDD" id="cd05168">
    <property type="entry name" value="PI4Kc_III_beta"/>
    <property type="match status" value="1"/>
</dbReference>
<evidence type="ECO:0000313" key="12">
    <source>
        <dbReference type="Ensembl" id="ENSCSAVP00000014382.1"/>
    </source>
</evidence>
<dbReference type="Ensembl" id="ENSCSAVT00000014548.1">
    <property type="protein sequence ID" value="ENSCSAVP00000014383.1"/>
    <property type="gene ID" value="ENSCSAVG00000008423.1"/>
</dbReference>
<comment type="similarity">
    <text evidence="2">Belongs to the PI3/PI4-kinase family. Type III PI4K subfamily.</text>
</comment>
<evidence type="ECO:0000256" key="5">
    <source>
        <dbReference type="ARBA" id="ARBA00022777"/>
    </source>
</evidence>
<evidence type="ECO:0000256" key="1">
    <source>
        <dbReference type="ARBA" id="ARBA00004450"/>
    </source>
</evidence>
<dbReference type="Gene3D" id="3.30.1010.10">
    <property type="entry name" value="Phosphatidylinositol 3-kinase Catalytic Subunit, Chain A, domain 4"/>
    <property type="match status" value="1"/>
</dbReference>
<dbReference type="InterPro" id="IPR000403">
    <property type="entry name" value="PI3/4_kinase_cat_dom"/>
</dbReference>
<dbReference type="FunFam" id="1.10.1070.11:FF:000004">
    <property type="entry name" value="Phosphatidylinositol 4-kinase, catalytic, beta"/>
    <property type="match status" value="1"/>
</dbReference>
<dbReference type="InterPro" id="IPR011009">
    <property type="entry name" value="Kinase-like_dom_sf"/>
</dbReference>
<dbReference type="Pfam" id="PF21245">
    <property type="entry name" value="PI4KB-PIK1_PIK"/>
    <property type="match status" value="1"/>
</dbReference>